<feature type="region of interest" description="Disordered" evidence="1">
    <location>
        <begin position="1"/>
        <end position="43"/>
    </location>
</feature>
<reference evidence="2" key="1">
    <citation type="submission" date="2023-08" db="EMBL/GenBank/DDBJ databases">
        <title>Complete genome sequence of Shewanella oncorhynchi Z-P2, a siderophore putrebactin-producing bacterium.</title>
        <authorList>
            <person name="Zhang Y."/>
        </authorList>
    </citation>
    <scope>NUCLEOTIDE SEQUENCE</scope>
    <source>
        <strain evidence="2">Z-P2</strain>
    </source>
</reference>
<evidence type="ECO:0000313" key="2">
    <source>
        <dbReference type="EMBL" id="WMB73382.1"/>
    </source>
</evidence>
<name>A0AA50KEX3_9GAMM</name>
<dbReference type="EMBL" id="CP132914">
    <property type="protein sequence ID" value="WMB73382.1"/>
    <property type="molecule type" value="Genomic_DNA"/>
</dbReference>
<sequence length="61" mass="6920">MHKTNHAKALQFEATQGNTAEKPLETEHHTRFSISRNRDQASTKVRYVETSTLTKGCSLCE</sequence>
<proteinExistence type="predicted"/>
<dbReference type="KEGG" id="sog:RA178_01780"/>
<evidence type="ECO:0000256" key="1">
    <source>
        <dbReference type="SAM" id="MobiDB-lite"/>
    </source>
</evidence>
<dbReference type="AlphaFoldDB" id="A0AA50KEX3"/>
<organism evidence="2">
    <name type="scientific">Shewanella oncorhynchi</name>
    <dbReference type="NCBI Taxonomy" id="2726434"/>
    <lineage>
        <taxon>Bacteria</taxon>
        <taxon>Pseudomonadati</taxon>
        <taxon>Pseudomonadota</taxon>
        <taxon>Gammaproteobacteria</taxon>
        <taxon>Alteromonadales</taxon>
        <taxon>Shewanellaceae</taxon>
        <taxon>Shewanella</taxon>
    </lineage>
</organism>
<gene>
    <name evidence="2" type="ORF">RA178_01780</name>
</gene>
<feature type="compositionally biased region" description="Basic and acidic residues" evidence="1">
    <location>
        <begin position="22"/>
        <end position="41"/>
    </location>
</feature>
<dbReference type="GeneID" id="301337874"/>
<protein>
    <submittedName>
        <fullName evidence="2">Uncharacterized protein</fullName>
    </submittedName>
</protein>
<dbReference type="RefSeq" id="WP_263201441.1">
    <property type="nucleotide sequence ID" value="NZ_CP132914.1"/>
</dbReference>
<dbReference type="Proteomes" id="UP001236800">
    <property type="component" value="Chromosome"/>
</dbReference>
<accession>A0AA50KEX3</accession>